<evidence type="ECO:0000313" key="1">
    <source>
        <dbReference type="EMBL" id="HIZ34298.1"/>
    </source>
</evidence>
<evidence type="ECO:0000313" key="2">
    <source>
        <dbReference type="Proteomes" id="UP000824037"/>
    </source>
</evidence>
<protein>
    <submittedName>
        <fullName evidence="1">Uncharacterized protein</fullName>
    </submittedName>
</protein>
<proteinExistence type="predicted"/>
<dbReference type="EMBL" id="DXBY01000018">
    <property type="protein sequence ID" value="HIZ34298.1"/>
    <property type="molecule type" value="Genomic_DNA"/>
</dbReference>
<comment type="caution">
    <text evidence="1">The sequence shown here is derived from an EMBL/GenBank/DDBJ whole genome shotgun (WGS) entry which is preliminary data.</text>
</comment>
<reference evidence="1" key="2">
    <citation type="submission" date="2021-04" db="EMBL/GenBank/DDBJ databases">
        <authorList>
            <person name="Gilroy R."/>
        </authorList>
    </citation>
    <scope>NUCLEOTIDE SEQUENCE</scope>
    <source>
        <strain evidence="1">ChiGjej4B4-7305</strain>
    </source>
</reference>
<reference evidence="1" key="1">
    <citation type="journal article" date="2021" name="PeerJ">
        <title>Extensive microbial diversity within the chicken gut microbiome revealed by metagenomics and culture.</title>
        <authorList>
            <person name="Gilroy R."/>
            <person name="Ravi A."/>
            <person name="Getino M."/>
            <person name="Pursley I."/>
            <person name="Horton D.L."/>
            <person name="Alikhan N.F."/>
            <person name="Baker D."/>
            <person name="Gharbi K."/>
            <person name="Hall N."/>
            <person name="Watson M."/>
            <person name="Adriaenssens E.M."/>
            <person name="Foster-Nyarko E."/>
            <person name="Jarju S."/>
            <person name="Secka A."/>
            <person name="Antonio M."/>
            <person name="Oren A."/>
            <person name="Chaudhuri R.R."/>
            <person name="La Ragione R."/>
            <person name="Hildebrand F."/>
            <person name="Pallen M.J."/>
        </authorList>
    </citation>
    <scope>NUCLEOTIDE SEQUENCE</scope>
    <source>
        <strain evidence="1">ChiGjej4B4-7305</strain>
    </source>
</reference>
<sequence length="142" mass="14869">LGWADYPRLVTGLDRLAFGPPPGNVAKLLTLASAGRLRLVRTAELPTEPPDLIVDAVTAPPGLPRGDELWEQLLADGLVRLGGTGRGVVTDAAGACLGADGSRNGLAAVGRMTEDEVIGTDTLLRSMHPELELWADHLLSTT</sequence>
<dbReference type="AlphaFoldDB" id="A0A9D2J2N9"/>
<feature type="non-terminal residue" evidence="1">
    <location>
        <position position="1"/>
    </location>
</feature>
<gene>
    <name evidence="1" type="ORF">H9815_00855</name>
</gene>
<accession>A0A9D2J2N9</accession>
<organism evidence="1 2">
    <name type="scientific">Candidatus Ruania gallistercoris</name>
    <dbReference type="NCBI Taxonomy" id="2838746"/>
    <lineage>
        <taxon>Bacteria</taxon>
        <taxon>Bacillati</taxon>
        <taxon>Actinomycetota</taxon>
        <taxon>Actinomycetes</taxon>
        <taxon>Micrococcales</taxon>
        <taxon>Ruaniaceae</taxon>
        <taxon>Ruania</taxon>
    </lineage>
</organism>
<name>A0A9D2J2N9_9MICO</name>
<dbReference type="Proteomes" id="UP000824037">
    <property type="component" value="Unassembled WGS sequence"/>
</dbReference>